<gene>
    <name evidence="4" type="ORF">JJQ60_08360</name>
</gene>
<dbReference type="InterPro" id="IPR000330">
    <property type="entry name" value="SNF2_N"/>
</dbReference>
<dbReference type="Gene3D" id="3.40.50.300">
    <property type="entry name" value="P-loop containing nucleotide triphosphate hydrolases"/>
    <property type="match status" value="1"/>
</dbReference>
<keyword evidence="5" id="KW-1185">Reference proteome</keyword>
<keyword evidence="1" id="KW-0378">Hydrolase</keyword>
<evidence type="ECO:0000256" key="1">
    <source>
        <dbReference type="ARBA" id="ARBA00022801"/>
    </source>
</evidence>
<dbReference type="Gene3D" id="3.40.50.10810">
    <property type="entry name" value="Tandem AAA-ATPase domain"/>
    <property type="match status" value="1"/>
</dbReference>
<evidence type="ECO:0000259" key="2">
    <source>
        <dbReference type="PROSITE" id="PS51192"/>
    </source>
</evidence>
<accession>A0A937A1Z0</accession>
<dbReference type="PROSITE" id="PS51192">
    <property type="entry name" value="HELICASE_ATP_BIND_1"/>
    <property type="match status" value="1"/>
</dbReference>
<protein>
    <submittedName>
        <fullName evidence="4">ATP-dependent helicase</fullName>
    </submittedName>
</protein>
<keyword evidence="4" id="KW-0067">ATP-binding</keyword>
<dbReference type="InterPro" id="IPR001650">
    <property type="entry name" value="Helicase_C-like"/>
</dbReference>
<dbReference type="RefSeq" id="WP_201918603.1">
    <property type="nucleotide sequence ID" value="NZ_BAABAX010000005.1"/>
</dbReference>
<keyword evidence="4" id="KW-0547">Nucleotide-binding</keyword>
<reference evidence="4" key="1">
    <citation type="submission" date="2021-01" db="EMBL/GenBank/DDBJ databases">
        <authorList>
            <person name="Zhong Y.L."/>
        </authorList>
    </citation>
    <scope>NUCLEOTIDE SEQUENCE</scope>
    <source>
        <strain evidence="4">KCTC 23302</strain>
    </source>
</reference>
<dbReference type="GO" id="GO:0016787">
    <property type="term" value="F:hydrolase activity"/>
    <property type="evidence" value="ECO:0007669"/>
    <property type="project" value="UniProtKB-KW"/>
</dbReference>
<dbReference type="InterPro" id="IPR027417">
    <property type="entry name" value="P-loop_NTPase"/>
</dbReference>
<dbReference type="SMART" id="SM00487">
    <property type="entry name" value="DEXDc"/>
    <property type="match status" value="1"/>
</dbReference>
<dbReference type="InterPro" id="IPR049730">
    <property type="entry name" value="SNF2/RAD54-like_C"/>
</dbReference>
<dbReference type="GO" id="GO:0004386">
    <property type="term" value="F:helicase activity"/>
    <property type="evidence" value="ECO:0007669"/>
    <property type="project" value="UniProtKB-KW"/>
</dbReference>
<feature type="domain" description="Helicase C-terminal" evidence="3">
    <location>
        <begin position="806"/>
        <end position="960"/>
    </location>
</feature>
<feature type="domain" description="Helicase ATP-binding" evidence="2">
    <location>
        <begin position="503"/>
        <end position="684"/>
    </location>
</feature>
<evidence type="ECO:0000313" key="4">
    <source>
        <dbReference type="EMBL" id="MBL0683525.1"/>
    </source>
</evidence>
<organism evidence="4 5">
    <name type="scientific">Aquimarina mytili</name>
    <dbReference type="NCBI Taxonomy" id="874423"/>
    <lineage>
        <taxon>Bacteria</taxon>
        <taxon>Pseudomonadati</taxon>
        <taxon>Bacteroidota</taxon>
        <taxon>Flavobacteriia</taxon>
        <taxon>Flavobacteriales</taxon>
        <taxon>Flavobacteriaceae</taxon>
        <taxon>Aquimarina</taxon>
    </lineage>
</organism>
<dbReference type="PANTHER" id="PTHR10799">
    <property type="entry name" value="SNF2/RAD54 HELICASE FAMILY"/>
    <property type="match status" value="1"/>
</dbReference>
<dbReference type="EMBL" id="JAERQJ010000003">
    <property type="protein sequence ID" value="MBL0683525.1"/>
    <property type="molecule type" value="Genomic_DNA"/>
</dbReference>
<dbReference type="AlphaFoldDB" id="A0A937A1Z0"/>
<dbReference type="GO" id="GO:0005524">
    <property type="term" value="F:ATP binding"/>
    <property type="evidence" value="ECO:0007669"/>
    <property type="project" value="InterPro"/>
</dbReference>
<dbReference type="InterPro" id="IPR014001">
    <property type="entry name" value="Helicase_ATP-bd"/>
</dbReference>
<evidence type="ECO:0000313" key="5">
    <source>
        <dbReference type="Proteomes" id="UP000651057"/>
    </source>
</evidence>
<keyword evidence="4" id="KW-0347">Helicase</keyword>
<sequence>MDSFCICYNIFDHGFSEIPPLPEVYIVGKTNDALGYIEKQATSQTLESYNISYLETAHKQLIQICADLKIVSLEQRFKPAKKRNNIDLSKLLQDQKTKEIISGFITRKLSTFYKVLHTNQYQISFNAKRKDPIKHYKISIGDSKLQPLLEFTKIEEGIDYAFYIKNESEVLIPKDHDIQILLNDPSWVIVNKQLYQIANLNANKLKPFFSKEKITIANKHLKTYLEKVIIPIIKNIDVVTHGFEIITLQNIVSYQIEIVQDFIQNIYVAKVIFEYDHTTFEYHSKKTTASNVQFGNDDHIKIIQTKRDVQVEKEVIDQLLSKGLQINNNLLLETQQPASDDPYQIVGWLIQNRSQLEKDGFIIKLPVFEEKTVSILPYDIKISTHQKTDWFDIKGIITIGNHEIPFAKFITHIKQNNRFFPINDEQVFIIPKEWMTRYQKLTAFGKTADDTIRIAKSNYTILKNVVPTQQIAFNKATEEQYEVPSTLKATLRPYQQEGLHWLINHYSNGLGACLADDMGLGKTLQTIAMLAFAKERLTPTNEPAKTIHLDLFSDPLEVKTYLKTLIVLPSSLVFNWAQEILKFAPHLNITKYTGPDRKKLIPYLETYDIILSTYTTVSKDIETLRKIDFTYLITDESQQIKNKESKIFKAINSIQASHKISLSGTPIENSLSDLWSQMEFINPGMLGSYAFFKDHFKIPIEKNQNQERIKELRTLIDPFILRRTKEQVAKDLPELSEQIIYTEMLSEQQKQYESQKSAARNLLLGIDSKEATKIHIINTLTKLRQLANHPKLINTDTTDQSGKFEDVTNHLHTLVKSNKKVLIFSSFVSHLNIYETWCTIQNIPYVTLTGQTKATDREKIVNEFQNNDQIPLFFISLKAGGVGLNLTKASYVVILDPWWNPFIEKQAIARSHRIGQTNKVMVTRFITKNSIEEKIIQLQEKKKGLSDEIIDINTMPDYIEQDLATLLN</sequence>
<dbReference type="PROSITE" id="PS51194">
    <property type="entry name" value="HELICASE_CTER"/>
    <property type="match status" value="1"/>
</dbReference>
<dbReference type="Proteomes" id="UP000651057">
    <property type="component" value="Unassembled WGS sequence"/>
</dbReference>
<dbReference type="InterPro" id="IPR038718">
    <property type="entry name" value="SNF2-like_sf"/>
</dbReference>
<comment type="caution">
    <text evidence="4">The sequence shown here is derived from an EMBL/GenBank/DDBJ whole genome shotgun (WGS) entry which is preliminary data.</text>
</comment>
<proteinExistence type="predicted"/>
<dbReference type="CDD" id="cd18793">
    <property type="entry name" value="SF2_C_SNF"/>
    <property type="match status" value="1"/>
</dbReference>
<name>A0A937A1Z0_9FLAO</name>
<dbReference type="Pfam" id="PF00176">
    <property type="entry name" value="SNF2-rel_dom"/>
    <property type="match status" value="1"/>
</dbReference>
<dbReference type="Pfam" id="PF00271">
    <property type="entry name" value="Helicase_C"/>
    <property type="match status" value="1"/>
</dbReference>
<dbReference type="SMART" id="SM00490">
    <property type="entry name" value="HELICc"/>
    <property type="match status" value="1"/>
</dbReference>
<evidence type="ECO:0000259" key="3">
    <source>
        <dbReference type="PROSITE" id="PS51194"/>
    </source>
</evidence>
<dbReference type="SUPFAM" id="SSF52540">
    <property type="entry name" value="P-loop containing nucleoside triphosphate hydrolases"/>
    <property type="match status" value="2"/>
</dbReference>